<accession>A0A1F6TMA8</accession>
<dbReference type="PANTHER" id="PTHR46230">
    <property type="match status" value="1"/>
</dbReference>
<keyword evidence="2" id="KW-0132">Cell division</keyword>
<dbReference type="GO" id="GO:0016226">
    <property type="term" value="P:iron-sulfur cluster assembly"/>
    <property type="evidence" value="ECO:0007669"/>
    <property type="project" value="TreeGrafter"/>
</dbReference>
<dbReference type="PANTHER" id="PTHR46230:SF7">
    <property type="entry name" value="BOLA-LIKE PROTEIN 1"/>
    <property type="match status" value="1"/>
</dbReference>
<evidence type="ECO:0000256" key="1">
    <source>
        <dbReference type="RuleBase" id="RU003860"/>
    </source>
</evidence>
<comment type="similarity">
    <text evidence="1">Belongs to the BolA/IbaG family.</text>
</comment>
<dbReference type="STRING" id="1817760.A2151_02750"/>
<dbReference type="Gene3D" id="3.30.300.90">
    <property type="entry name" value="BolA-like"/>
    <property type="match status" value="1"/>
</dbReference>
<dbReference type="InterPro" id="IPR002634">
    <property type="entry name" value="BolA"/>
</dbReference>
<protein>
    <submittedName>
        <fullName evidence="2">Cell division protein BolA</fullName>
    </submittedName>
</protein>
<dbReference type="Pfam" id="PF01722">
    <property type="entry name" value="BolA"/>
    <property type="match status" value="1"/>
</dbReference>
<reference evidence="2 3" key="1">
    <citation type="journal article" date="2016" name="Nat. Commun.">
        <title>Thousands of microbial genomes shed light on interconnected biogeochemical processes in an aquifer system.</title>
        <authorList>
            <person name="Anantharaman K."/>
            <person name="Brown C.T."/>
            <person name="Hug L.A."/>
            <person name="Sharon I."/>
            <person name="Castelle C.J."/>
            <person name="Probst A.J."/>
            <person name="Thomas B.C."/>
            <person name="Singh A."/>
            <person name="Wilkins M.J."/>
            <person name="Karaoz U."/>
            <person name="Brodie E.L."/>
            <person name="Williams K.H."/>
            <person name="Hubbard S.S."/>
            <person name="Banfield J.F."/>
        </authorList>
    </citation>
    <scope>NUCLEOTIDE SEQUENCE [LARGE SCALE GENOMIC DNA]</scope>
</reference>
<dbReference type="GO" id="GO:0051301">
    <property type="term" value="P:cell division"/>
    <property type="evidence" value="ECO:0007669"/>
    <property type="project" value="UniProtKB-KW"/>
</dbReference>
<dbReference type="InterPro" id="IPR036065">
    <property type="entry name" value="BolA-like_sf"/>
</dbReference>
<gene>
    <name evidence="2" type="ORF">A2151_02750</name>
</gene>
<sequence length="88" mass="10043">MNRADEIAERLRRAFAPERIEIHDESHRHAGHAGARDGGGHFEVLIVSPRFRGLTVLQRHRLVYEAVGDMMRREIHALGIRALSPDEL</sequence>
<evidence type="ECO:0000313" key="2">
    <source>
        <dbReference type="EMBL" id="OGI46232.1"/>
    </source>
</evidence>
<dbReference type="SUPFAM" id="SSF82657">
    <property type="entry name" value="BolA-like"/>
    <property type="match status" value="1"/>
</dbReference>
<keyword evidence="2" id="KW-0131">Cell cycle</keyword>
<name>A0A1F6TMA8_9PROT</name>
<organism evidence="2 3">
    <name type="scientific">Candidatus Muproteobacteria bacterium RBG_16_65_34</name>
    <dbReference type="NCBI Taxonomy" id="1817760"/>
    <lineage>
        <taxon>Bacteria</taxon>
        <taxon>Pseudomonadati</taxon>
        <taxon>Pseudomonadota</taxon>
        <taxon>Candidatus Muproteobacteria</taxon>
    </lineage>
</organism>
<dbReference type="EMBL" id="MFSU01000088">
    <property type="protein sequence ID" value="OGI46232.1"/>
    <property type="molecule type" value="Genomic_DNA"/>
</dbReference>
<comment type="caution">
    <text evidence="2">The sequence shown here is derived from an EMBL/GenBank/DDBJ whole genome shotgun (WGS) entry which is preliminary data.</text>
</comment>
<proteinExistence type="inferred from homology"/>
<evidence type="ECO:0000313" key="3">
    <source>
        <dbReference type="Proteomes" id="UP000178885"/>
    </source>
</evidence>
<dbReference type="AlphaFoldDB" id="A0A1F6TMA8"/>
<dbReference type="PIRSF" id="PIRSF003113">
    <property type="entry name" value="BolA"/>
    <property type="match status" value="1"/>
</dbReference>
<dbReference type="Proteomes" id="UP000178885">
    <property type="component" value="Unassembled WGS sequence"/>
</dbReference>